<organism evidence="2 3">
    <name type="scientific">Phormidesmis priestleyi ULC007</name>
    <dbReference type="NCBI Taxonomy" id="1920490"/>
    <lineage>
        <taxon>Bacteria</taxon>
        <taxon>Bacillati</taxon>
        <taxon>Cyanobacteriota</taxon>
        <taxon>Cyanophyceae</taxon>
        <taxon>Leptolyngbyales</taxon>
        <taxon>Leptolyngbyaceae</taxon>
        <taxon>Phormidesmis</taxon>
    </lineage>
</organism>
<dbReference type="Gene3D" id="1.25.40.620">
    <property type="match status" value="1"/>
</dbReference>
<gene>
    <name evidence="2" type="ORF">C7B65_25155</name>
</gene>
<proteinExistence type="predicted"/>
<accession>A0A2T1D3V1</accession>
<feature type="domain" description="GUN4-like" evidence="1">
    <location>
        <begin position="5"/>
        <end position="48"/>
    </location>
</feature>
<dbReference type="Pfam" id="PF05419">
    <property type="entry name" value="GUN4"/>
    <property type="match status" value="1"/>
</dbReference>
<evidence type="ECO:0000259" key="1">
    <source>
        <dbReference type="Pfam" id="PF05419"/>
    </source>
</evidence>
<comment type="caution">
    <text evidence="2">The sequence shown here is derived from an EMBL/GenBank/DDBJ whole genome shotgun (WGS) entry which is preliminary data.</text>
</comment>
<protein>
    <recommendedName>
        <fullName evidence="1">GUN4-like domain-containing protein</fullName>
    </recommendedName>
</protein>
<reference evidence="2 3" key="1">
    <citation type="submission" date="2018-02" db="EMBL/GenBank/DDBJ databases">
        <authorList>
            <person name="Cohen D.B."/>
            <person name="Kent A.D."/>
        </authorList>
    </citation>
    <scope>NUCLEOTIDE SEQUENCE [LARGE SCALE GENOMIC DNA]</scope>
    <source>
        <strain evidence="2 3">ULC007</strain>
    </source>
</reference>
<evidence type="ECO:0000313" key="2">
    <source>
        <dbReference type="EMBL" id="PSB15150.1"/>
    </source>
</evidence>
<dbReference type="InterPro" id="IPR008629">
    <property type="entry name" value="GUN4-like"/>
</dbReference>
<name>A0A2T1D3V1_9CYAN</name>
<sequence>MFKLASDYNHLSDLLASQHWREADDETARIMLKIAEREAEGWLDCNSIGLTH</sequence>
<dbReference type="SUPFAM" id="SSF140869">
    <property type="entry name" value="GUN4-like"/>
    <property type="match status" value="1"/>
</dbReference>
<dbReference type="Proteomes" id="UP000238634">
    <property type="component" value="Unassembled WGS sequence"/>
</dbReference>
<dbReference type="InterPro" id="IPR037215">
    <property type="entry name" value="GUN4-like_sf"/>
</dbReference>
<dbReference type="RefSeq" id="WP_083582704.1">
    <property type="nucleotide sequence ID" value="NZ_MPPI01000003.1"/>
</dbReference>
<reference evidence="2 3" key="2">
    <citation type="submission" date="2018-03" db="EMBL/GenBank/DDBJ databases">
        <title>The ancient ancestry and fast evolution of plastids.</title>
        <authorList>
            <person name="Moore K.R."/>
            <person name="Magnabosco C."/>
            <person name="Momper L."/>
            <person name="Gold D.A."/>
            <person name="Bosak T."/>
            <person name="Fournier G.P."/>
        </authorList>
    </citation>
    <scope>NUCLEOTIDE SEQUENCE [LARGE SCALE GENOMIC DNA]</scope>
    <source>
        <strain evidence="2 3">ULC007</strain>
    </source>
</reference>
<dbReference type="AlphaFoldDB" id="A0A2T1D3V1"/>
<keyword evidence="3" id="KW-1185">Reference proteome</keyword>
<dbReference type="OrthoDB" id="7915178at2"/>
<dbReference type="EMBL" id="PVWG01000068">
    <property type="protein sequence ID" value="PSB15150.1"/>
    <property type="molecule type" value="Genomic_DNA"/>
</dbReference>
<evidence type="ECO:0000313" key="3">
    <source>
        <dbReference type="Proteomes" id="UP000238634"/>
    </source>
</evidence>